<dbReference type="HOGENOM" id="CLU_030466_2_1_0"/>
<keyword evidence="3" id="KW-0547">Nucleotide-binding</keyword>
<dbReference type="PIRSF" id="PIRSF000705">
    <property type="entry name" value="DNK"/>
    <property type="match status" value="1"/>
</dbReference>
<dbReference type="InterPro" id="IPR002624">
    <property type="entry name" value="DCK/DGK"/>
</dbReference>
<dbReference type="RefSeq" id="WP_013561207.1">
    <property type="nucleotide sequence ID" value="NC_014960.1"/>
</dbReference>
<feature type="domain" description="Deoxynucleoside kinase" evidence="4">
    <location>
        <begin position="5"/>
        <end position="200"/>
    </location>
</feature>
<evidence type="ECO:0000313" key="6">
    <source>
        <dbReference type="Proteomes" id="UP000008922"/>
    </source>
</evidence>
<feature type="active site" description="Proton acceptor" evidence="1">
    <location>
        <position position="80"/>
    </location>
</feature>
<dbReference type="GO" id="GO:0005737">
    <property type="term" value="C:cytoplasm"/>
    <property type="evidence" value="ECO:0007669"/>
    <property type="project" value="TreeGrafter"/>
</dbReference>
<dbReference type="GO" id="GO:0019136">
    <property type="term" value="F:deoxynucleoside kinase activity"/>
    <property type="evidence" value="ECO:0007669"/>
    <property type="project" value="InterPro"/>
</dbReference>
<dbReference type="KEGG" id="atm:ANT_28360"/>
<evidence type="ECO:0000313" key="5">
    <source>
        <dbReference type="EMBL" id="BAJ64862.1"/>
    </source>
</evidence>
<dbReference type="eggNOG" id="COG1428">
    <property type="taxonomic scope" value="Bacteria"/>
</dbReference>
<dbReference type="Gene3D" id="3.40.50.300">
    <property type="entry name" value="P-loop containing nucleotide triphosphate hydrolases"/>
    <property type="match status" value="1"/>
</dbReference>
<dbReference type="PANTHER" id="PTHR10513">
    <property type="entry name" value="DEOXYNUCLEOSIDE KINASE"/>
    <property type="match status" value="1"/>
</dbReference>
<dbReference type="InParanoid" id="E8N1B9"/>
<dbReference type="InterPro" id="IPR031314">
    <property type="entry name" value="DNK_dom"/>
</dbReference>
<evidence type="ECO:0000256" key="1">
    <source>
        <dbReference type="PIRSR" id="PIRSR000705-1"/>
    </source>
</evidence>
<dbReference type="GO" id="GO:0005524">
    <property type="term" value="F:ATP binding"/>
    <property type="evidence" value="ECO:0007669"/>
    <property type="project" value="UniProtKB-KW"/>
</dbReference>
<keyword evidence="5" id="KW-0418">Kinase</keyword>
<feature type="binding site" evidence="2">
    <location>
        <position position="33"/>
    </location>
    <ligand>
        <name>substrate</name>
    </ligand>
</feature>
<dbReference type="CDD" id="cd01673">
    <property type="entry name" value="dNK"/>
    <property type="match status" value="1"/>
</dbReference>
<name>E8N1B9_ANATU</name>
<keyword evidence="3" id="KW-0067">ATP-binding</keyword>
<dbReference type="Pfam" id="PF01712">
    <property type="entry name" value="dNK"/>
    <property type="match status" value="1"/>
</dbReference>
<organism evidence="5 6">
    <name type="scientific">Anaerolinea thermophila (strain DSM 14523 / JCM 11388 / NBRC 100420 / UNI-1)</name>
    <dbReference type="NCBI Taxonomy" id="926569"/>
    <lineage>
        <taxon>Bacteria</taxon>
        <taxon>Bacillati</taxon>
        <taxon>Chloroflexota</taxon>
        <taxon>Anaerolineae</taxon>
        <taxon>Anaerolineales</taxon>
        <taxon>Anaerolineaceae</taxon>
        <taxon>Anaerolinea</taxon>
    </lineage>
</organism>
<evidence type="ECO:0000256" key="3">
    <source>
        <dbReference type="PIRSR" id="PIRSR000705-3"/>
    </source>
</evidence>
<evidence type="ECO:0000256" key="2">
    <source>
        <dbReference type="PIRSR" id="PIRSR000705-2"/>
    </source>
</evidence>
<evidence type="ECO:0000259" key="4">
    <source>
        <dbReference type="Pfam" id="PF01712"/>
    </source>
</evidence>
<dbReference type="EC" id="2.7.1.-" evidence="5"/>
<sequence length="218" mass="25538">MKRYITVAGNIGVGKSTLVKLLCAKLGWQPFYEPEARNPYLPDFYQNMAAWGFHSQVFFLANRLQIHRQIILFPGSVVQDRSVYEDAEIFAANLYRQGYLNERDYATYRALYQGIVEFLPPPDLVIYLRARPETLMERIAQRNREYERGISREYLEALNDLYEHWIETFTLCPVLTVPADHLNYVAHPRHLDLVVRKINEKLAGKEEVIFDPEEIAQI</sequence>
<dbReference type="FunCoup" id="E8N1B9">
    <property type="interactions" value="200"/>
</dbReference>
<dbReference type="AlphaFoldDB" id="E8N1B9"/>
<dbReference type="InterPro" id="IPR050566">
    <property type="entry name" value="Deoxyribonucleoside_kinase"/>
</dbReference>
<dbReference type="Proteomes" id="UP000008922">
    <property type="component" value="Chromosome"/>
</dbReference>
<dbReference type="EMBL" id="AP012029">
    <property type="protein sequence ID" value="BAJ64862.1"/>
    <property type="molecule type" value="Genomic_DNA"/>
</dbReference>
<protein>
    <submittedName>
        <fullName evidence="5">Deoxynucleoside kinase</fullName>
        <ecNumber evidence="5">2.7.1.-</ecNumber>
    </submittedName>
</protein>
<proteinExistence type="predicted"/>
<dbReference type="PANTHER" id="PTHR10513:SF35">
    <property type="entry name" value="DEOXYADENOSINE KINASE"/>
    <property type="match status" value="1"/>
</dbReference>
<feature type="binding site" evidence="3">
    <location>
        <begin position="138"/>
        <end position="142"/>
    </location>
    <ligand>
        <name>ATP</name>
        <dbReference type="ChEBI" id="CHEBI:30616"/>
    </ligand>
</feature>
<feature type="binding site" evidence="2">
    <location>
        <position position="45"/>
    </location>
    <ligand>
        <name>substrate</name>
    </ligand>
</feature>
<gene>
    <name evidence="5" type="ordered locus">ANT_28360</name>
</gene>
<dbReference type="SUPFAM" id="SSF52540">
    <property type="entry name" value="P-loop containing nucleoside triphosphate hydrolases"/>
    <property type="match status" value="1"/>
</dbReference>
<keyword evidence="5" id="KW-0808">Transferase</keyword>
<feature type="binding site" evidence="2">
    <location>
        <position position="56"/>
    </location>
    <ligand>
        <name>substrate</name>
    </ligand>
</feature>
<accession>E8N1B9</accession>
<feature type="binding site" evidence="2">
    <location>
        <position position="86"/>
    </location>
    <ligand>
        <name>substrate</name>
    </ligand>
</feature>
<feature type="binding site" evidence="2">
    <location>
        <position position="81"/>
    </location>
    <ligand>
        <name>substrate</name>
    </ligand>
</feature>
<feature type="binding site" evidence="3">
    <location>
        <begin position="9"/>
        <end position="17"/>
    </location>
    <ligand>
        <name>ATP</name>
        <dbReference type="ChEBI" id="CHEBI:30616"/>
    </ligand>
</feature>
<dbReference type="InterPro" id="IPR027417">
    <property type="entry name" value="P-loop_NTPase"/>
</dbReference>
<feature type="binding site" evidence="2">
    <location>
        <position position="147"/>
    </location>
    <ligand>
        <name>substrate</name>
    </ligand>
</feature>
<keyword evidence="6" id="KW-1185">Reference proteome</keyword>
<dbReference type="STRING" id="926569.ANT_28360"/>
<dbReference type="OrthoDB" id="9776634at2"/>
<reference evidence="5 6" key="1">
    <citation type="submission" date="2010-12" db="EMBL/GenBank/DDBJ databases">
        <title>Whole genome sequence of Anaerolinea thermophila UNI-1.</title>
        <authorList>
            <person name="Narita-Yamada S."/>
            <person name="Kishi E."/>
            <person name="Watanabe Y."/>
            <person name="Takasaki K."/>
            <person name="Ankai A."/>
            <person name="Oguchi A."/>
            <person name="Fukui S."/>
            <person name="Takahashi M."/>
            <person name="Yashiro I."/>
            <person name="Hosoyama A."/>
            <person name="Sekiguchi Y."/>
            <person name="Hanada S."/>
            <person name="Fujita N."/>
        </authorList>
    </citation>
    <scope>NUCLEOTIDE SEQUENCE [LARGE SCALE GENOMIC DNA]</scope>
    <source>
        <strain evidence="6">DSM 14523 / JCM 11388 / NBRC 100420 / UNI-1</strain>
    </source>
</reference>